<evidence type="ECO:0000259" key="2">
    <source>
        <dbReference type="Pfam" id="PF00462"/>
    </source>
</evidence>
<feature type="compositionally biased region" description="Polar residues" evidence="1">
    <location>
        <begin position="16"/>
        <end position="26"/>
    </location>
</feature>
<dbReference type="SUPFAM" id="SSF52833">
    <property type="entry name" value="Thioredoxin-like"/>
    <property type="match status" value="1"/>
</dbReference>
<dbReference type="InterPro" id="IPR036249">
    <property type="entry name" value="Thioredoxin-like_sf"/>
</dbReference>
<dbReference type="PANTHER" id="PTHR46990">
    <property type="entry name" value="GLUTAREDOXIN DOMAIN-CONTAINING CYSTEINE-RICH PROTEIN 1"/>
    <property type="match status" value="1"/>
</dbReference>
<feature type="compositionally biased region" description="Basic and acidic residues" evidence="1">
    <location>
        <begin position="1"/>
        <end position="12"/>
    </location>
</feature>
<name>A0AAV7JZ40_9METZ</name>
<dbReference type="Pfam" id="PF00462">
    <property type="entry name" value="Glutaredoxin"/>
    <property type="match status" value="1"/>
</dbReference>
<organism evidence="3 4">
    <name type="scientific">Oopsacas minuta</name>
    <dbReference type="NCBI Taxonomy" id="111878"/>
    <lineage>
        <taxon>Eukaryota</taxon>
        <taxon>Metazoa</taxon>
        <taxon>Porifera</taxon>
        <taxon>Hexactinellida</taxon>
        <taxon>Hexasterophora</taxon>
        <taxon>Lyssacinosida</taxon>
        <taxon>Leucopsacidae</taxon>
        <taxon>Oopsacas</taxon>
    </lineage>
</organism>
<proteinExistence type="predicted"/>
<dbReference type="Pfam" id="PF23733">
    <property type="entry name" value="GRXCR1-2_C"/>
    <property type="match status" value="1"/>
</dbReference>
<reference evidence="3 4" key="1">
    <citation type="journal article" date="2023" name="BMC Biol.">
        <title>The compact genome of the sponge Oopsacas minuta (Hexactinellida) is lacking key metazoan core genes.</title>
        <authorList>
            <person name="Santini S."/>
            <person name="Schenkelaars Q."/>
            <person name="Jourda C."/>
            <person name="Duchesne M."/>
            <person name="Belahbib H."/>
            <person name="Rocher C."/>
            <person name="Selva M."/>
            <person name="Riesgo A."/>
            <person name="Vervoort M."/>
            <person name="Leys S.P."/>
            <person name="Kodjabachian L."/>
            <person name="Le Bivic A."/>
            <person name="Borchiellini C."/>
            <person name="Claverie J.M."/>
            <person name="Renard E."/>
        </authorList>
    </citation>
    <scope>NUCLEOTIDE SEQUENCE [LARGE SCALE GENOMIC DNA]</scope>
    <source>
        <strain evidence="3">SPO-2</strain>
    </source>
</reference>
<evidence type="ECO:0000313" key="4">
    <source>
        <dbReference type="Proteomes" id="UP001165289"/>
    </source>
</evidence>
<dbReference type="Proteomes" id="UP001165289">
    <property type="component" value="Unassembled WGS sequence"/>
</dbReference>
<dbReference type="AlphaFoldDB" id="A0AAV7JZ40"/>
<sequence length="222" mass="24837">MASSDSSERDSISEDPNNSTESVIMSRSGTVRGIHKGVQNRLSMFNACEKESQLSELMIKLILDEAANSETAFPGKVVFYTTSLTSIREISAHCTRIKHILNTHRINFDERDIFLHPAFGDELRERLNCKQISVPYVFCKGLLVGDNDKLESLNEDGELLAMLKEFQQAQLKNCTTCGNRRFVLCNWCKGSKKGLKHNFGFLKCTVCNVNGLQPCADCCEAS</sequence>
<dbReference type="InterPro" id="IPR042797">
    <property type="entry name" value="GRXCR1"/>
</dbReference>
<dbReference type="PANTHER" id="PTHR46990:SF1">
    <property type="entry name" value="GLUTAREDOXIN DOMAIN-CONTAINING CYSTEINE-RICH PROTEIN 1"/>
    <property type="match status" value="1"/>
</dbReference>
<feature type="region of interest" description="Disordered" evidence="1">
    <location>
        <begin position="1"/>
        <end position="26"/>
    </location>
</feature>
<dbReference type="EMBL" id="JAKMXF010000255">
    <property type="protein sequence ID" value="KAI6653739.1"/>
    <property type="molecule type" value="Genomic_DNA"/>
</dbReference>
<accession>A0AAV7JZ40</accession>
<dbReference type="InterPro" id="IPR002109">
    <property type="entry name" value="Glutaredoxin"/>
</dbReference>
<evidence type="ECO:0000313" key="3">
    <source>
        <dbReference type="EMBL" id="KAI6653739.1"/>
    </source>
</evidence>
<comment type="caution">
    <text evidence="3">The sequence shown here is derived from an EMBL/GenBank/DDBJ whole genome shotgun (WGS) entry which is preliminary data.</text>
</comment>
<gene>
    <name evidence="3" type="ORF">LOD99_3243</name>
</gene>
<dbReference type="GO" id="GO:0007605">
    <property type="term" value="P:sensory perception of sound"/>
    <property type="evidence" value="ECO:0007669"/>
    <property type="project" value="InterPro"/>
</dbReference>
<dbReference type="PROSITE" id="PS51354">
    <property type="entry name" value="GLUTAREDOXIN_2"/>
    <property type="match status" value="1"/>
</dbReference>
<keyword evidence="4" id="KW-1185">Reference proteome</keyword>
<feature type="domain" description="Glutaredoxin" evidence="2">
    <location>
        <begin position="93"/>
        <end position="143"/>
    </location>
</feature>
<protein>
    <recommendedName>
        <fullName evidence="2">Glutaredoxin domain-containing protein</fullName>
    </recommendedName>
</protein>
<dbReference type="Gene3D" id="3.40.30.10">
    <property type="entry name" value="Glutaredoxin"/>
    <property type="match status" value="1"/>
</dbReference>
<evidence type="ECO:0000256" key="1">
    <source>
        <dbReference type="SAM" id="MobiDB-lite"/>
    </source>
</evidence>